<keyword evidence="6" id="KW-0560">Oxidoreductase</keyword>
<evidence type="ECO:0000256" key="4">
    <source>
        <dbReference type="ARBA" id="ARBA00022825"/>
    </source>
</evidence>
<dbReference type="OrthoDB" id="16520at2759"/>
<dbReference type="Gene3D" id="2.140.10.30">
    <property type="entry name" value="Dipeptidylpeptidase IV, N-terminal domain"/>
    <property type="match status" value="2"/>
</dbReference>
<dbReference type="InterPro" id="IPR002469">
    <property type="entry name" value="Peptidase_S9B_N"/>
</dbReference>
<dbReference type="EMBL" id="JAAAHW010009828">
    <property type="protein sequence ID" value="KAF9935889.1"/>
    <property type="molecule type" value="Genomic_DNA"/>
</dbReference>
<feature type="compositionally biased region" description="Low complexity" evidence="7">
    <location>
        <begin position="271"/>
        <end position="281"/>
    </location>
</feature>
<keyword evidence="10" id="KW-1185">Reference proteome</keyword>
<dbReference type="GO" id="GO:0008239">
    <property type="term" value="F:dipeptidyl-peptidase activity"/>
    <property type="evidence" value="ECO:0007669"/>
    <property type="project" value="TreeGrafter"/>
</dbReference>
<gene>
    <name evidence="9" type="primary">DPP8</name>
    <name evidence="9" type="ORF">BGZ65_002928</name>
</gene>
<evidence type="ECO:0000313" key="10">
    <source>
        <dbReference type="Proteomes" id="UP000749646"/>
    </source>
</evidence>
<accession>A0A9P6IL55</accession>
<dbReference type="GO" id="GO:0005506">
    <property type="term" value="F:iron ion binding"/>
    <property type="evidence" value="ECO:0007669"/>
    <property type="project" value="InterPro"/>
</dbReference>
<evidence type="ECO:0000313" key="9">
    <source>
        <dbReference type="EMBL" id="KAF9935889.1"/>
    </source>
</evidence>
<comment type="similarity">
    <text evidence="2">Belongs to the peptidase S9B family.</text>
</comment>
<dbReference type="GO" id="GO:0004177">
    <property type="term" value="F:aminopeptidase activity"/>
    <property type="evidence" value="ECO:0007669"/>
    <property type="project" value="UniProtKB-KW"/>
</dbReference>
<name>A0A9P6IL55_9FUNG</name>
<dbReference type="Pfam" id="PF13640">
    <property type="entry name" value="2OG-FeII_Oxy_3"/>
    <property type="match status" value="1"/>
</dbReference>
<proteinExistence type="inferred from homology"/>
<evidence type="ECO:0000256" key="7">
    <source>
        <dbReference type="SAM" id="MobiDB-lite"/>
    </source>
</evidence>
<dbReference type="InterPro" id="IPR044862">
    <property type="entry name" value="Pro_4_hyd_alph_FE2OG_OXY"/>
</dbReference>
<keyword evidence="4" id="KW-0720">Serine protease</keyword>
<evidence type="ECO:0000256" key="3">
    <source>
        <dbReference type="ARBA" id="ARBA00022438"/>
    </source>
</evidence>
<keyword evidence="5" id="KW-0223">Dioxygenase</keyword>
<dbReference type="GO" id="GO:0006508">
    <property type="term" value="P:proteolysis"/>
    <property type="evidence" value="ECO:0007669"/>
    <property type="project" value="InterPro"/>
</dbReference>
<dbReference type="InterPro" id="IPR006620">
    <property type="entry name" value="Pro_4_hyd_alph"/>
</dbReference>
<reference evidence="9" key="1">
    <citation type="journal article" date="2020" name="Fungal Divers.">
        <title>Resolving the Mortierellaceae phylogeny through synthesis of multi-gene phylogenetics and phylogenomics.</title>
        <authorList>
            <person name="Vandepol N."/>
            <person name="Liber J."/>
            <person name="Desiro A."/>
            <person name="Na H."/>
            <person name="Kennedy M."/>
            <person name="Barry K."/>
            <person name="Grigoriev I.V."/>
            <person name="Miller A.N."/>
            <person name="O'Donnell K."/>
            <person name="Stajich J.E."/>
            <person name="Bonito G."/>
        </authorList>
    </citation>
    <scope>NUCLEOTIDE SEQUENCE</scope>
    <source>
        <strain evidence="9">MES-2147</strain>
    </source>
</reference>
<evidence type="ECO:0000256" key="6">
    <source>
        <dbReference type="ARBA" id="ARBA00023002"/>
    </source>
</evidence>
<dbReference type="SMART" id="SM00702">
    <property type="entry name" value="P4Hc"/>
    <property type="match status" value="1"/>
</dbReference>
<dbReference type="PANTHER" id="PTHR11731:SF193">
    <property type="entry name" value="DIPEPTIDYL PEPTIDASE 9"/>
    <property type="match status" value="1"/>
</dbReference>
<feature type="region of interest" description="Disordered" evidence="7">
    <location>
        <begin position="268"/>
        <end position="336"/>
    </location>
</feature>
<dbReference type="InterPro" id="IPR001375">
    <property type="entry name" value="Peptidase_S9_cat"/>
</dbReference>
<dbReference type="GO" id="GO:0031418">
    <property type="term" value="F:L-ascorbic acid binding"/>
    <property type="evidence" value="ECO:0007669"/>
    <property type="project" value="InterPro"/>
</dbReference>
<dbReference type="Pfam" id="PF00326">
    <property type="entry name" value="Peptidase_S9"/>
    <property type="match status" value="2"/>
</dbReference>
<feature type="region of interest" description="Disordered" evidence="7">
    <location>
        <begin position="976"/>
        <end position="998"/>
    </location>
</feature>
<dbReference type="GO" id="GO:0016705">
    <property type="term" value="F:oxidoreductase activity, acting on paired donors, with incorporation or reduction of molecular oxygen"/>
    <property type="evidence" value="ECO:0007669"/>
    <property type="project" value="InterPro"/>
</dbReference>
<dbReference type="InterPro" id="IPR029058">
    <property type="entry name" value="AB_hydrolase_fold"/>
</dbReference>
<sequence>MDLVPFNPDSYQNFASPAPRLQIISNVRESIDSSASASASSSPCSSDKYPHRIYTSEPSASVTDQILAAAPVLDWAPVLTEEWLRDCCINLGHSQSDRLSFYQFEPQTNRLLFPYGSIIYIGDVEEDGQVNPQPARAMDSAAGSSPNQSCSNLVHNALTAGLNMVSVSGPLTSPRASISSPAACNLDKGTGSSRAKADPRLGGSEMDLVAFTRDDDLWVMTMLGVETQLTFCSRNAKKSDISCGIAEFVMQEEFHRFTNYYWAPSKLKPKSTPQHSPSITPTTPPPLSTPPPLHQEASPPPPIASTRSYPTSARSSPPSSPASTSASETLPISTTIGEDPRVKERIVYLQVSEAMVDLVVIQRQGMHPEYEEYRYPHTGTPNAVSDLQIVEFIPKQHDEDIVPEPLHKRLWGNASLYKLFPWLEYIVRFGWMLDGESVWVQIVDRRQQITAIVAVPLECFMSVAEQSGSTEQMERDLASRIRVVYEEQSDYWINVTDILYFFSREDITSTSSEDDDDTIQLIVPSERTGYRQLYLATHSTRSGSTVMPITAGQYQIVDKPIAVDTSRQLVYFSAKRDSVLEPHLYVASYAKGAQPENVKRLTELGYSHQATVDVDKDRFLTLYSSVDQSPACAVLHLRWGDCRDAEQPSLSMGNGDLEKPWCPCGCQFPKISSHAFVLKEGIFNLSAKEIRRSPIWLYQFNIGIHSQPPTVHKSPTESKGVQSTSRFDHGVEHLCGNSDNVQLHGCLYRPANYVRGQKYPTLVSIYGGPRSQMVSNEYKLPKLLRVFLATRMGHTVVMIDGRGSNDRGLEFEGKLKHHMGQIEIRDQVEGLQFLARAENGGLVDMDRIAVSGWSYGAPVAQWELYNTAYTERYMGLIHDNKEDYARSSVLHWANKFPDDENRLLIAHGLIDENVHFKNTETLAAELIRHNKPHHVQVYPTERHGLRDARVNEHFETLMFYWLKNYLSINKKMTSIFQQQQPQSRSQQQHPPQQTSPLNAVLDPRKTAALIQSPPEATHLDLSKLLPRQRLPFPVVAFTLQDVLTPEECARLIERSEQVGYDVATVNVGSDKPEVLMPGYRDGKRCIIDDHQIVTELWERVKHHIPAVYQKRPVVGINERLRFLKYGPGGQFQPHMDGEYHRRDGSGQVTKITIQFYLNDGCEGGATTFLEQRMNWGSETSQERLPVLPKVGQVLIFQHDLTHEGSMVTQGEKYIIRSDILYGPPACGV</sequence>
<feature type="compositionally biased region" description="Low complexity" evidence="7">
    <location>
        <begin position="977"/>
        <end position="996"/>
    </location>
</feature>
<dbReference type="PANTHER" id="PTHR11731">
    <property type="entry name" value="PROTEASE FAMILY S9B,C DIPEPTIDYL-PEPTIDASE IV-RELATED"/>
    <property type="match status" value="1"/>
</dbReference>
<dbReference type="SUPFAM" id="SSF82171">
    <property type="entry name" value="DPP6 N-terminal domain-like"/>
    <property type="match status" value="1"/>
</dbReference>
<organism evidence="9 10">
    <name type="scientific">Modicella reniformis</name>
    <dbReference type="NCBI Taxonomy" id="1440133"/>
    <lineage>
        <taxon>Eukaryota</taxon>
        <taxon>Fungi</taxon>
        <taxon>Fungi incertae sedis</taxon>
        <taxon>Mucoromycota</taxon>
        <taxon>Mortierellomycotina</taxon>
        <taxon>Mortierellomycetes</taxon>
        <taxon>Mortierellales</taxon>
        <taxon>Mortierellaceae</taxon>
        <taxon>Modicella</taxon>
    </lineage>
</organism>
<dbReference type="GO" id="GO:0008236">
    <property type="term" value="F:serine-type peptidase activity"/>
    <property type="evidence" value="ECO:0007669"/>
    <property type="project" value="UniProtKB-KW"/>
</dbReference>
<dbReference type="Proteomes" id="UP000749646">
    <property type="component" value="Unassembled WGS sequence"/>
</dbReference>
<feature type="domain" description="Prolyl 4-hydroxylase alpha subunit" evidence="8">
    <location>
        <begin position="1034"/>
        <end position="1220"/>
    </location>
</feature>
<keyword evidence="3" id="KW-0378">Hydrolase</keyword>
<comment type="caution">
    <text evidence="9">The sequence shown here is derived from an EMBL/GenBank/DDBJ whole genome shotgun (WGS) entry which is preliminary data.</text>
</comment>
<dbReference type="GO" id="GO:0051213">
    <property type="term" value="F:dioxygenase activity"/>
    <property type="evidence" value="ECO:0007669"/>
    <property type="project" value="UniProtKB-KW"/>
</dbReference>
<evidence type="ECO:0000259" key="8">
    <source>
        <dbReference type="SMART" id="SM00702"/>
    </source>
</evidence>
<keyword evidence="3" id="KW-0031">Aminopeptidase</keyword>
<dbReference type="SUPFAM" id="SSF53474">
    <property type="entry name" value="alpha/beta-Hydrolases"/>
    <property type="match status" value="1"/>
</dbReference>
<dbReference type="Gene3D" id="2.60.120.620">
    <property type="entry name" value="q2cbj1_9rhob like domain"/>
    <property type="match status" value="1"/>
</dbReference>
<dbReference type="SUPFAM" id="SSF51197">
    <property type="entry name" value="Clavaminate synthase-like"/>
    <property type="match status" value="1"/>
</dbReference>
<dbReference type="AlphaFoldDB" id="A0A9P6IL55"/>
<dbReference type="InterPro" id="IPR050278">
    <property type="entry name" value="Serine_Prot_S9B/DPPIV"/>
</dbReference>
<protein>
    <submittedName>
        <fullName evidence="9">Dipeptidylpeptidase</fullName>
    </submittedName>
</protein>
<dbReference type="Gene3D" id="3.40.50.1820">
    <property type="entry name" value="alpha/beta hydrolase"/>
    <property type="match status" value="2"/>
</dbReference>
<evidence type="ECO:0000256" key="2">
    <source>
        <dbReference type="ARBA" id="ARBA00006150"/>
    </source>
</evidence>
<feature type="compositionally biased region" description="Low complexity" evidence="7">
    <location>
        <begin position="304"/>
        <end position="329"/>
    </location>
</feature>
<dbReference type="Pfam" id="PF00930">
    <property type="entry name" value="DPPIV_N"/>
    <property type="match status" value="2"/>
</dbReference>
<evidence type="ECO:0000256" key="1">
    <source>
        <dbReference type="ARBA" id="ARBA00001961"/>
    </source>
</evidence>
<feature type="compositionally biased region" description="Pro residues" evidence="7">
    <location>
        <begin position="282"/>
        <end position="303"/>
    </location>
</feature>
<comment type="cofactor">
    <cofactor evidence="1">
        <name>L-ascorbate</name>
        <dbReference type="ChEBI" id="CHEBI:38290"/>
    </cofactor>
</comment>
<keyword evidence="3" id="KW-0645">Protease</keyword>
<evidence type="ECO:0000256" key="5">
    <source>
        <dbReference type="ARBA" id="ARBA00022964"/>
    </source>
</evidence>